<accession>A0ABT6VB15</accession>
<evidence type="ECO:0000313" key="1">
    <source>
        <dbReference type="EMBL" id="MDI5895431.1"/>
    </source>
</evidence>
<evidence type="ECO:0000313" key="2">
    <source>
        <dbReference type="Proteomes" id="UP001243403"/>
    </source>
</evidence>
<gene>
    <name evidence="1" type="ORF">QLS65_11065</name>
</gene>
<dbReference type="EMBL" id="JASCRZ010000004">
    <property type="protein sequence ID" value="MDI5895431.1"/>
    <property type="molecule type" value="Genomic_DNA"/>
</dbReference>
<organism evidence="1 2">
    <name type="scientific">Flavobacterium algoritolerans</name>
    <dbReference type="NCBI Taxonomy" id="3041254"/>
    <lineage>
        <taxon>Bacteria</taxon>
        <taxon>Pseudomonadati</taxon>
        <taxon>Bacteroidota</taxon>
        <taxon>Flavobacteriia</taxon>
        <taxon>Flavobacteriales</taxon>
        <taxon>Flavobacteriaceae</taxon>
        <taxon>Flavobacterium</taxon>
    </lineage>
</organism>
<protein>
    <submittedName>
        <fullName evidence="1">Uncharacterized protein</fullName>
    </submittedName>
</protein>
<reference evidence="1 2" key="1">
    <citation type="submission" date="2023-04" db="EMBL/GenBank/DDBJ databases">
        <title>Two novel species of Flavobacterium.</title>
        <authorList>
            <person name="Liu Q."/>
            <person name="Xin Y.-H."/>
        </authorList>
    </citation>
    <scope>NUCLEOTIDE SEQUENCE [LARGE SCALE GENOMIC DNA]</scope>
    <source>
        <strain evidence="1 2">LB1P51</strain>
    </source>
</reference>
<dbReference type="Proteomes" id="UP001243403">
    <property type="component" value="Unassembled WGS sequence"/>
</dbReference>
<keyword evidence="2" id="KW-1185">Reference proteome</keyword>
<name>A0ABT6VB15_9FLAO</name>
<dbReference type="RefSeq" id="WP_282717670.1">
    <property type="nucleotide sequence ID" value="NZ_JASCRZ010000004.1"/>
</dbReference>
<proteinExistence type="predicted"/>
<sequence>MRNITEKLKIIIITLFLGQSLQAQTCIDHEGNYNFNNWKPFNATVAKATDVLHKNYLQLTDDQHGSFAINYIDFSGNWITKGFGQCLSFDYMATYNVSSGMPIAKSPLVWLYQGNSITLSGNQANFGQHYLRAWLIPNPSFPIIANGVWKTWSLPVGLSSGGQLPSNSFGQWEIVNENGKLTGAAACTAWDNLIQNVTGFALATDYNGDPSETINFDNFCWQCKTADGDLVDIGNPKDSEGTWDSNSPKDCFCCDKAYNLPTKPQIAGLEKVECGASAQYTTSNCPGATTTWAVSPSIPFTGQGTNSISFNSIPAGTYTLSLTISCGKKRYISTKTITALAPLNSSPAFLISVVQMPNGLLNINAVPTTTSGVEHYWGISYNGTYPNCTIPGSPILLNEITGGTTAAGAHVTATGVFANIGTGTGVTAGTAAPYGFYYGGLPNNSCFKITHYVKCCGVWSRQTQYGSMGTSNARMVNGVTPKPDITIGAIEILK</sequence>
<comment type="caution">
    <text evidence="1">The sequence shown here is derived from an EMBL/GenBank/DDBJ whole genome shotgun (WGS) entry which is preliminary data.</text>
</comment>